<evidence type="ECO:0000313" key="1">
    <source>
        <dbReference type="EMBL" id="TCD02878.1"/>
    </source>
</evidence>
<dbReference type="AlphaFoldDB" id="A0A4R0NS27"/>
<dbReference type="RefSeq" id="WP_131592929.1">
    <property type="nucleotide sequence ID" value="NZ_SJSL01000001.1"/>
</dbReference>
<accession>A0A4R0NS27</accession>
<proteinExistence type="predicted"/>
<dbReference type="PROSITE" id="PS51257">
    <property type="entry name" value="PROKAR_LIPOPROTEIN"/>
    <property type="match status" value="1"/>
</dbReference>
<dbReference type="Proteomes" id="UP000293347">
    <property type="component" value="Unassembled WGS sequence"/>
</dbReference>
<evidence type="ECO:0000313" key="2">
    <source>
        <dbReference type="Proteomes" id="UP000293347"/>
    </source>
</evidence>
<protein>
    <submittedName>
        <fullName evidence="1">Uncharacterized protein</fullName>
    </submittedName>
</protein>
<gene>
    <name evidence="1" type="ORF">EZ437_02515</name>
</gene>
<reference evidence="1 2" key="1">
    <citation type="submission" date="2019-02" db="EMBL/GenBank/DDBJ databases">
        <title>Pedobacter sp. RP-1-14 sp. nov., isolated from Arctic soil.</title>
        <authorList>
            <person name="Dahal R.H."/>
        </authorList>
    </citation>
    <scope>NUCLEOTIDE SEQUENCE [LARGE SCALE GENOMIC DNA]</scope>
    <source>
        <strain evidence="1 2">RP-1-14</strain>
    </source>
</reference>
<name>A0A4R0NS27_9SPHI</name>
<keyword evidence="2" id="KW-1185">Reference proteome</keyword>
<sequence>MKNIHIYLAFAILGLLAACDRTEDPIYNKVSDDRFPVIVSNTNFVTPSVPVAGYDKGAALKIEFQYKATDPIKEIQFYEKIATADSVLISTIPYAPSFSTVKNADTLIYNYVVPAAIASGTSVVFRGRVVNVNGLTKDRTFSYKIK</sequence>
<dbReference type="EMBL" id="SJSL01000001">
    <property type="protein sequence ID" value="TCD02878.1"/>
    <property type="molecule type" value="Genomic_DNA"/>
</dbReference>
<organism evidence="1 2">
    <name type="scientific">Pedobacter psychroterrae</name>
    <dbReference type="NCBI Taxonomy" id="2530453"/>
    <lineage>
        <taxon>Bacteria</taxon>
        <taxon>Pseudomonadati</taxon>
        <taxon>Bacteroidota</taxon>
        <taxon>Sphingobacteriia</taxon>
        <taxon>Sphingobacteriales</taxon>
        <taxon>Sphingobacteriaceae</taxon>
        <taxon>Pedobacter</taxon>
    </lineage>
</organism>
<comment type="caution">
    <text evidence="1">The sequence shown here is derived from an EMBL/GenBank/DDBJ whole genome shotgun (WGS) entry which is preliminary data.</text>
</comment>
<dbReference type="OrthoDB" id="868093at2"/>